<evidence type="ECO:0000256" key="2">
    <source>
        <dbReference type="SAM" id="SignalP"/>
    </source>
</evidence>
<reference evidence="3" key="1">
    <citation type="submission" date="2022-05" db="EMBL/GenBank/DDBJ databases">
        <title>Novel bacterial taxa in a minimal lignocellulolytic consortium and its capacity to transform plastics disclosed by genome-resolved metagenomics.</title>
        <authorList>
            <person name="Rodriguez C.A.D."/>
            <person name="Diaz-Garcia L."/>
            <person name="Herrera K."/>
            <person name="Tarazona N.A."/>
            <person name="Sproer C."/>
            <person name="Overmann J."/>
            <person name="Jimenez D.J."/>
        </authorList>
    </citation>
    <scope>NUCLEOTIDE SEQUENCE</scope>
    <source>
        <strain evidence="3">MAG5</strain>
    </source>
</reference>
<accession>A0A9J6ZHG2</accession>
<evidence type="ECO:0000313" key="4">
    <source>
        <dbReference type="Proteomes" id="UP001056756"/>
    </source>
</evidence>
<dbReference type="EMBL" id="CP097899">
    <property type="protein sequence ID" value="URN95611.1"/>
    <property type="molecule type" value="Genomic_DNA"/>
</dbReference>
<dbReference type="AlphaFoldDB" id="A0A9J6ZHG2"/>
<organism evidence="3 4">
    <name type="scientific">Candidatus Pristimantibacillus lignocellulolyticus</name>
    <dbReference type="NCBI Taxonomy" id="2994561"/>
    <lineage>
        <taxon>Bacteria</taxon>
        <taxon>Bacillati</taxon>
        <taxon>Bacillota</taxon>
        <taxon>Bacilli</taxon>
        <taxon>Bacillales</taxon>
        <taxon>Paenibacillaceae</taxon>
        <taxon>Candidatus Pristimantibacillus</taxon>
    </lineage>
</organism>
<dbReference type="PROSITE" id="PS51257">
    <property type="entry name" value="PROKAR_LIPOPROTEIN"/>
    <property type="match status" value="1"/>
</dbReference>
<proteinExistence type="predicted"/>
<feature type="compositionally biased region" description="Low complexity" evidence="1">
    <location>
        <begin position="41"/>
        <end position="53"/>
    </location>
</feature>
<evidence type="ECO:0008006" key="5">
    <source>
        <dbReference type="Google" id="ProtNLM"/>
    </source>
</evidence>
<name>A0A9J6ZHG2_9BACL</name>
<dbReference type="Proteomes" id="UP001056756">
    <property type="component" value="Chromosome"/>
</dbReference>
<dbReference type="KEGG" id="plig:NAG76_05040"/>
<protein>
    <recommendedName>
        <fullName evidence="5">Lipoprotein</fullName>
    </recommendedName>
</protein>
<feature type="chain" id="PRO_5039933150" description="Lipoprotein" evidence="2">
    <location>
        <begin position="22"/>
        <end position="232"/>
    </location>
</feature>
<keyword evidence="2" id="KW-0732">Signal</keyword>
<feature type="signal peptide" evidence="2">
    <location>
        <begin position="1"/>
        <end position="21"/>
    </location>
</feature>
<gene>
    <name evidence="3" type="ORF">NAG76_05040</name>
</gene>
<evidence type="ECO:0000256" key="1">
    <source>
        <dbReference type="SAM" id="MobiDB-lite"/>
    </source>
</evidence>
<sequence length="232" mass="26321">MRKWLLLIIAVVILTVTGCQKQESHIQTPPIVTENIDHNTTEPPVVEQTTPKPTNEPIPNDIEPEQLQPEQLAQLIVEKFAQGQLADIAPYVADDVPVRFSPYPYIREDVDFELTQAQFATAMNADDIVTAREYDGSGEPMELTFAQYYDEFINDRAYATEAVIGVNTTNGLGSMIQNWKEIYATEQYTSVEYYIEGTAEYEGMNWNSLRLVFEKTAGQYFLVAVIHGQWTI</sequence>
<feature type="region of interest" description="Disordered" evidence="1">
    <location>
        <begin position="34"/>
        <end position="55"/>
    </location>
</feature>
<evidence type="ECO:0000313" key="3">
    <source>
        <dbReference type="EMBL" id="URN95611.1"/>
    </source>
</evidence>